<evidence type="ECO:0000313" key="1">
    <source>
        <dbReference type="EMBL" id="MBD7909730.1"/>
    </source>
</evidence>
<reference evidence="1 2" key="1">
    <citation type="submission" date="2020-08" db="EMBL/GenBank/DDBJ databases">
        <title>A Genomic Blueprint of the Chicken Gut Microbiome.</title>
        <authorList>
            <person name="Gilroy R."/>
            <person name="Ravi A."/>
            <person name="Getino M."/>
            <person name="Pursley I."/>
            <person name="Horton D.L."/>
            <person name="Alikhan N.-F."/>
            <person name="Baker D."/>
            <person name="Gharbi K."/>
            <person name="Hall N."/>
            <person name="Watson M."/>
            <person name="Adriaenssens E.M."/>
            <person name="Foster-Nyarko E."/>
            <person name="Jarju S."/>
            <person name="Secka A."/>
            <person name="Antonio M."/>
            <person name="Oren A."/>
            <person name="Chaudhuri R."/>
            <person name="La Ragione R.M."/>
            <person name="Hildebrand F."/>
            <person name="Pallen M.J."/>
        </authorList>
    </citation>
    <scope>NUCLEOTIDE SEQUENCE [LARGE SCALE GENOMIC DNA]</scope>
    <source>
        <strain evidence="1 2">Sa3CVN1</strain>
    </source>
</reference>
<dbReference type="EMBL" id="JACSRA010000001">
    <property type="protein sequence ID" value="MBD7909730.1"/>
    <property type="molecule type" value="Genomic_DNA"/>
</dbReference>
<dbReference type="RefSeq" id="WP_191767393.1">
    <property type="nucleotide sequence ID" value="NZ_JACSRA010000001.1"/>
</dbReference>
<protein>
    <submittedName>
        <fullName evidence="1">Phage portal protein</fullName>
    </submittedName>
</protein>
<accession>A0ABR8PNP3</accession>
<evidence type="ECO:0000313" key="2">
    <source>
        <dbReference type="Proteomes" id="UP000627781"/>
    </source>
</evidence>
<gene>
    <name evidence="1" type="ORF">H9661_00040</name>
</gene>
<keyword evidence="2" id="KW-1185">Reference proteome</keyword>
<sequence length="436" mass="49701">MSKIDDYISRNYMNNPFWWDEEVKKGINATRISKVFNLKQYLGGQHDVLHREDMKFKDKEFKVKKLIIQNAKTILNFHSTYLLGNPVSLVGSENMVDTFEEVYRKGGYQDIDFKLLDKICKFGDGFEYIYKDGDTITSKVIANEDAYPVFADDMSYIAFIEHWTNIEGISYWNVYYEDRVEEWTNEGSVMTMLGRYKNISGLPIHLHGISDVDDRFGEGLLENIKPILDEIEDLLSKMGDAIYTLSLNPLLFTTGQAIEGNGVSNDAVGYNVSMENGCTMNYVSATMDYSSIKYYLDSLQNELNMVGYMPSILGGSGNIANVSEVSLKLLYQLADVFAMMNEKVMRYGINKRFEVIAKLLGVEFTKEEYVNVSFNYSRPQNASELLDNMSKQFDMGAISKRTIIEKSPLTSDVGQELNRIDEEGLNSVANNQNDNE</sequence>
<name>A0ABR8PNP3_9CLOT</name>
<comment type="caution">
    <text evidence="1">The sequence shown here is derived from an EMBL/GenBank/DDBJ whole genome shotgun (WGS) entry which is preliminary data.</text>
</comment>
<dbReference type="Pfam" id="PF05133">
    <property type="entry name" value="SPP1_portal"/>
    <property type="match status" value="1"/>
</dbReference>
<organism evidence="1 2">
    <name type="scientific">Clostridium cibarium</name>
    <dbReference type="NCBI Taxonomy" id="2762247"/>
    <lineage>
        <taxon>Bacteria</taxon>
        <taxon>Bacillati</taxon>
        <taxon>Bacillota</taxon>
        <taxon>Clostridia</taxon>
        <taxon>Eubacteriales</taxon>
        <taxon>Clostridiaceae</taxon>
        <taxon>Clostridium</taxon>
    </lineage>
</organism>
<dbReference type="InterPro" id="IPR021145">
    <property type="entry name" value="Portal_protein_SPP1_Gp6-like"/>
</dbReference>
<dbReference type="Proteomes" id="UP000627781">
    <property type="component" value="Unassembled WGS sequence"/>
</dbReference>
<proteinExistence type="predicted"/>